<name>A0ABS3TJZ2_9BACT</name>
<dbReference type="RefSeq" id="WP_208309189.1">
    <property type="nucleotide sequence ID" value="NZ_JAGETX010000022.1"/>
</dbReference>
<gene>
    <name evidence="3" type="ORF">J4D97_20435</name>
</gene>
<dbReference type="Pfam" id="PF13778">
    <property type="entry name" value="DUF4174"/>
    <property type="match status" value="1"/>
</dbReference>
<evidence type="ECO:0000313" key="3">
    <source>
        <dbReference type="EMBL" id="MBO3273030.1"/>
    </source>
</evidence>
<evidence type="ECO:0000259" key="2">
    <source>
        <dbReference type="Pfam" id="PF13778"/>
    </source>
</evidence>
<protein>
    <submittedName>
        <fullName evidence="3">DUF4174 domain-containing protein</fullName>
    </submittedName>
</protein>
<feature type="domain" description="DUF4174" evidence="2">
    <location>
        <begin position="34"/>
        <end position="141"/>
    </location>
</feature>
<reference evidence="3 4" key="1">
    <citation type="submission" date="2021-03" db="EMBL/GenBank/DDBJ databases">
        <authorList>
            <person name="Kim M.K."/>
        </authorList>
    </citation>
    <scope>NUCLEOTIDE SEQUENCE [LARGE SCALE GENOMIC DNA]</scope>
    <source>
        <strain evidence="3 4">BT507</strain>
    </source>
</reference>
<organism evidence="3 4">
    <name type="scientific">Hymenobacter defluvii</name>
    <dbReference type="NCBI Taxonomy" id="2054411"/>
    <lineage>
        <taxon>Bacteria</taxon>
        <taxon>Pseudomonadati</taxon>
        <taxon>Bacteroidota</taxon>
        <taxon>Cytophagia</taxon>
        <taxon>Cytophagales</taxon>
        <taxon>Hymenobacteraceae</taxon>
        <taxon>Hymenobacter</taxon>
    </lineage>
</organism>
<keyword evidence="4" id="KW-1185">Reference proteome</keyword>
<dbReference type="Proteomes" id="UP000670527">
    <property type="component" value="Unassembled WGS sequence"/>
</dbReference>
<proteinExistence type="predicted"/>
<comment type="caution">
    <text evidence="3">The sequence shown here is derived from an EMBL/GenBank/DDBJ whole genome shotgun (WGS) entry which is preliminary data.</text>
</comment>
<dbReference type="InterPro" id="IPR025232">
    <property type="entry name" value="DUF4174"/>
</dbReference>
<sequence>MHTTFRCLGMLGGIGLLLTVLLSAAPPASLSATLKANRWKKRVLLLHAPTADDATLKRQRALLAAQPEGMRARDMLVLDVIESQLSTADRQYARQELKLPAASFTVLLIGKDGGVKQRSATPLPPDELFGTIDKMPMRRREMRGDK</sequence>
<accession>A0ABS3TJZ2</accession>
<evidence type="ECO:0000313" key="4">
    <source>
        <dbReference type="Proteomes" id="UP000670527"/>
    </source>
</evidence>
<keyword evidence="1" id="KW-0732">Signal</keyword>
<dbReference type="EMBL" id="JAGETX010000022">
    <property type="protein sequence ID" value="MBO3273030.1"/>
    <property type="molecule type" value="Genomic_DNA"/>
</dbReference>
<evidence type="ECO:0000256" key="1">
    <source>
        <dbReference type="ARBA" id="ARBA00022729"/>
    </source>
</evidence>